<dbReference type="EMBL" id="BLEY01000005">
    <property type="protein sequence ID" value="GEU24729.1"/>
    <property type="molecule type" value="Genomic_DNA"/>
</dbReference>
<reference evidence="4" key="2">
    <citation type="submission" date="2019-12" db="EMBL/GenBank/DDBJ databases">
        <authorList>
            <person name="Hoang T.H.H."/>
            <person name="Okutani A."/>
        </authorList>
    </citation>
    <scope>NUCLEOTIDE SEQUENCE</scope>
    <source>
        <strain evidence="2">DB</strain>
        <strain evidence="3">HG</strain>
        <strain evidence="6">LaLC</strain>
        <strain evidence="4">LamDB</strain>
        <strain evidence="5">QuyetLC</strain>
    </source>
</reference>
<comment type="caution">
    <text evidence="4">The sequence shown here is derived from an EMBL/GenBank/DDBJ whole genome shotgun (WGS) entry which is preliminary data.</text>
</comment>
<evidence type="ECO:0000313" key="5">
    <source>
        <dbReference type="EMBL" id="GEU24729.1"/>
    </source>
</evidence>
<organism evidence="4">
    <name type="scientific">Bacillus anthracis</name>
    <name type="common">anthrax bacterium</name>
    <dbReference type="NCBI Taxonomy" id="1392"/>
    <lineage>
        <taxon>Bacteria</taxon>
        <taxon>Bacillati</taxon>
        <taxon>Bacillota</taxon>
        <taxon>Bacilli</taxon>
        <taxon>Bacillales</taxon>
        <taxon>Bacillaceae</taxon>
        <taxon>Bacillus</taxon>
        <taxon>Bacillus cereus group</taxon>
    </lineage>
</organism>
<dbReference type="EMBL" id="BLEV01000004">
    <property type="protein sequence ID" value="GEU08011.1"/>
    <property type="molecule type" value="Genomic_DNA"/>
</dbReference>
<proteinExistence type="predicted"/>
<sequence>MEKYVYVRTKLSRYEDKIYFVSNKQQLQGIPFLKAYNNRRASTRRKR</sequence>
<reference evidence="4" key="1">
    <citation type="submission" date="2019-12" db="EMBL/GenBank/DDBJ databases">
        <title>Epidemiological and comparative genomic analysis of Bacillus anthracis isolated from northern Vietnam.</title>
        <authorList>
            <person name="Hoang T.T.H."/>
            <person name="Dang D.A."/>
            <person name="Pham M.H."/>
            <person name="Luong M.H."/>
            <person name="Tran N.D."/>
            <person name="Nguyen T.H."/>
            <person name="Nguyen T.T."/>
            <person name="Inoue S."/>
            <person name="Morikawa S."/>
            <person name="Okutani A."/>
        </authorList>
    </citation>
    <scope>NUCLEOTIDE SEQUENCE</scope>
    <source>
        <strain evidence="2">DB</strain>
        <strain evidence="3">HG</strain>
        <strain evidence="6">LaLC</strain>
        <strain evidence="4">LamDB</strain>
        <strain evidence="5">QuyetLC</strain>
        <strain evidence="1">TuanDB</strain>
    </source>
</reference>
<evidence type="ECO:0000313" key="6">
    <source>
        <dbReference type="EMBL" id="GEU24770.1"/>
    </source>
</evidence>
<dbReference type="EMBL" id="BLEW01000013">
    <property type="protein sequence ID" value="GEU24770.1"/>
    <property type="molecule type" value="Genomic_DNA"/>
</dbReference>
<name>A0A640MP31_BACAN</name>
<accession>A0A640MP31</accession>
<protein>
    <submittedName>
        <fullName evidence="4">Uncharacterized protein</fullName>
    </submittedName>
</protein>
<dbReference type="AlphaFoldDB" id="A0A640MP31"/>
<gene>
    <name evidence="2" type="ORF">DB1_39020</name>
    <name evidence="3" type="ORF">HG1_34960</name>
    <name evidence="6" type="ORF">LaLC_48280</name>
    <name evidence="4" type="ORF">LamDB_40530</name>
    <name evidence="5" type="ORF">QuyetLC_06240</name>
    <name evidence="1" type="ORF">TuanDB_25260</name>
</gene>
<dbReference type="EMBL" id="BLEX01000007">
    <property type="protein sequence ID" value="GEU15595.1"/>
    <property type="molecule type" value="Genomic_DNA"/>
</dbReference>
<dbReference type="EMBL" id="BLET01000139">
    <property type="protein sequence ID" value="GET98143.1"/>
    <property type="molecule type" value="Genomic_DNA"/>
</dbReference>
<evidence type="ECO:0000313" key="3">
    <source>
        <dbReference type="EMBL" id="GEU08011.1"/>
    </source>
</evidence>
<evidence type="ECO:0000313" key="4">
    <source>
        <dbReference type="EMBL" id="GEU15595.1"/>
    </source>
</evidence>
<dbReference type="EMBL" id="BLEU01000006">
    <property type="protein sequence ID" value="GEU02194.1"/>
    <property type="molecule type" value="Genomic_DNA"/>
</dbReference>
<evidence type="ECO:0000313" key="2">
    <source>
        <dbReference type="EMBL" id="GEU02194.1"/>
    </source>
</evidence>
<evidence type="ECO:0000313" key="1">
    <source>
        <dbReference type="EMBL" id="GET98143.1"/>
    </source>
</evidence>